<dbReference type="GO" id="GO:0051607">
    <property type="term" value="P:defense response to virus"/>
    <property type="evidence" value="ECO:0007669"/>
    <property type="project" value="UniProtKB-KW"/>
</dbReference>
<dbReference type="GO" id="GO:0003723">
    <property type="term" value="F:RNA binding"/>
    <property type="evidence" value="ECO:0007669"/>
    <property type="project" value="UniProtKB-KW"/>
</dbReference>
<comment type="similarity">
    <text evidence="2">Belongs to the CRISPR-associated Csm2 family.</text>
</comment>
<evidence type="ECO:0000313" key="8">
    <source>
        <dbReference type="Proteomes" id="UP000191931"/>
    </source>
</evidence>
<protein>
    <recommendedName>
        <fullName evidence="3">CRISPR system Cms protein Csm2</fullName>
    </recommendedName>
    <alternativeName>
        <fullName evidence="6">CRISPR type III A-associated protein Csm2</fullName>
    </alternativeName>
</protein>
<dbReference type="InterPro" id="IPR010149">
    <property type="entry name" value="CRISPR-assoc_prot_Csm2_III-A"/>
</dbReference>
<dbReference type="STRING" id="1246637.MTBBW1_680002"/>
<dbReference type="Proteomes" id="UP000191931">
    <property type="component" value="Unassembled WGS sequence"/>
</dbReference>
<evidence type="ECO:0000256" key="5">
    <source>
        <dbReference type="ARBA" id="ARBA00023118"/>
    </source>
</evidence>
<gene>
    <name evidence="7" type="ORF">MTBBW1_680002</name>
</gene>
<evidence type="ECO:0000256" key="3">
    <source>
        <dbReference type="ARBA" id="ARBA00016118"/>
    </source>
</evidence>
<organism evidence="7 8">
    <name type="scientific">Desulfamplus magnetovallimortis</name>
    <dbReference type="NCBI Taxonomy" id="1246637"/>
    <lineage>
        <taxon>Bacteria</taxon>
        <taxon>Pseudomonadati</taxon>
        <taxon>Thermodesulfobacteriota</taxon>
        <taxon>Desulfobacteria</taxon>
        <taxon>Desulfobacterales</taxon>
        <taxon>Desulfobacteraceae</taxon>
        <taxon>Desulfamplus</taxon>
    </lineage>
</organism>
<evidence type="ECO:0000256" key="1">
    <source>
        <dbReference type="ARBA" id="ARBA00003640"/>
    </source>
</evidence>
<proteinExistence type="inferred from homology"/>
<keyword evidence="8" id="KW-1185">Reference proteome</keyword>
<dbReference type="AlphaFoldDB" id="A0A1W1HIQ7"/>
<comment type="function">
    <text evidence="1">This subunit may be involved in monitoring complementarity of crRNA and target RNA.</text>
</comment>
<dbReference type="NCBIfam" id="TIGR01870">
    <property type="entry name" value="cas_TM1810_Csm2"/>
    <property type="match status" value="1"/>
</dbReference>
<accession>A0A1W1HIQ7</accession>
<reference evidence="7 8" key="1">
    <citation type="submission" date="2017-03" db="EMBL/GenBank/DDBJ databases">
        <authorList>
            <person name="Afonso C.L."/>
            <person name="Miller P.J."/>
            <person name="Scott M.A."/>
            <person name="Spackman E."/>
            <person name="Goraichik I."/>
            <person name="Dimitrov K.M."/>
            <person name="Suarez D.L."/>
            <person name="Swayne D.E."/>
        </authorList>
    </citation>
    <scope>NUCLEOTIDE SEQUENCE [LARGE SCALE GENOMIC DNA]</scope>
    <source>
        <strain evidence="7">PRJEB14757</strain>
    </source>
</reference>
<evidence type="ECO:0000256" key="2">
    <source>
        <dbReference type="ARBA" id="ARBA00006896"/>
    </source>
</evidence>
<evidence type="ECO:0000313" key="7">
    <source>
        <dbReference type="EMBL" id="SLM32391.1"/>
    </source>
</evidence>
<keyword evidence="5" id="KW-0051">Antiviral defense</keyword>
<name>A0A1W1HIQ7_9BACT</name>
<dbReference type="RefSeq" id="WP_080802038.1">
    <property type="nucleotide sequence ID" value="NZ_LT828542.1"/>
</dbReference>
<dbReference type="Pfam" id="PF03750">
    <property type="entry name" value="Csm2_III-A"/>
    <property type="match status" value="1"/>
</dbReference>
<dbReference type="OrthoDB" id="9803002at2"/>
<dbReference type="EMBL" id="FWEV01000312">
    <property type="protein sequence ID" value="SLM32391.1"/>
    <property type="molecule type" value="Genomic_DNA"/>
</dbReference>
<sequence>MEKIILWKDRDKKLMDPMLFSRIAENFALQIAEENRTERGGPNKRTQLRKFFDESVTLNMAAKANPANWPNQIPLVHMLTAKAAYAHGRKLISKGFLEFIRNSVEQIERPEDLEVFTTFFESFVGFYRLHGPKN</sequence>
<evidence type="ECO:0000256" key="6">
    <source>
        <dbReference type="ARBA" id="ARBA00031723"/>
    </source>
</evidence>
<evidence type="ECO:0000256" key="4">
    <source>
        <dbReference type="ARBA" id="ARBA00022884"/>
    </source>
</evidence>
<keyword evidence="4" id="KW-0694">RNA-binding</keyword>